<reference evidence="2 3" key="1">
    <citation type="journal article" date="2016" name="Front. Microbiol.">
        <title>Genome and transcriptome sequences reveal the specific parasitism of the nematophagous Purpureocillium lilacinum 36-1.</title>
        <authorList>
            <person name="Xie J."/>
            <person name="Li S."/>
            <person name="Mo C."/>
            <person name="Xiao X."/>
            <person name="Peng D."/>
            <person name="Wang G."/>
            <person name="Xiao Y."/>
        </authorList>
    </citation>
    <scope>NUCLEOTIDE SEQUENCE [LARGE SCALE GENOMIC DNA]</scope>
    <source>
        <strain evidence="2 3">36-1</strain>
    </source>
</reference>
<dbReference type="Proteomes" id="UP000245956">
    <property type="component" value="Unassembled WGS sequence"/>
</dbReference>
<feature type="region of interest" description="Disordered" evidence="1">
    <location>
        <begin position="66"/>
        <end position="95"/>
    </location>
</feature>
<accession>A0A2U3EJD4</accession>
<comment type="caution">
    <text evidence="2">The sequence shown here is derived from an EMBL/GenBank/DDBJ whole genome shotgun (WGS) entry which is preliminary data.</text>
</comment>
<organism evidence="2 3">
    <name type="scientific">Purpureocillium lilacinum</name>
    <name type="common">Paecilomyces lilacinus</name>
    <dbReference type="NCBI Taxonomy" id="33203"/>
    <lineage>
        <taxon>Eukaryota</taxon>
        <taxon>Fungi</taxon>
        <taxon>Dikarya</taxon>
        <taxon>Ascomycota</taxon>
        <taxon>Pezizomycotina</taxon>
        <taxon>Sordariomycetes</taxon>
        <taxon>Hypocreomycetidae</taxon>
        <taxon>Hypocreales</taxon>
        <taxon>Ophiocordycipitaceae</taxon>
        <taxon>Purpureocillium</taxon>
    </lineage>
</organism>
<dbReference type="AlphaFoldDB" id="A0A2U3EJD4"/>
<dbReference type="EMBL" id="LCWV01000003">
    <property type="protein sequence ID" value="PWI74635.1"/>
    <property type="molecule type" value="Genomic_DNA"/>
</dbReference>
<evidence type="ECO:0000313" key="2">
    <source>
        <dbReference type="EMBL" id="PWI74635.1"/>
    </source>
</evidence>
<proteinExistence type="predicted"/>
<protein>
    <submittedName>
        <fullName evidence="2">Uncharacterized protein</fullName>
    </submittedName>
</protein>
<feature type="region of interest" description="Disordered" evidence="1">
    <location>
        <begin position="20"/>
        <end position="52"/>
    </location>
</feature>
<evidence type="ECO:0000313" key="3">
    <source>
        <dbReference type="Proteomes" id="UP000245956"/>
    </source>
</evidence>
<gene>
    <name evidence="2" type="ORF">PCL_07949</name>
</gene>
<name>A0A2U3EJD4_PURLI</name>
<evidence type="ECO:0000256" key="1">
    <source>
        <dbReference type="SAM" id="MobiDB-lite"/>
    </source>
</evidence>
<sequence>MGGASVIAIAIARQCRLSRCPRHDADKQTPNQQPPFRTGSRPPPSYLRGGLGTPVRLANQVVAQMQPRSAGASRLGLGGALTRPRSSSIGPPMQA</sequence>